<sequence>MLSTTITQILANSSLTVDEKVEKITGELHSYPDKGIAESIEFIMNTDDANAASYPANYLALLPNLQKEKRKVVENILDSKPYLMSAITNLVKQLPDDVIERLIDDYFKDSSSSDLYNVIFEAASFFPEKLHTHAPRIEHKYIKELILPGGPDSWVDDLVNEYLKNKSPEYLKQLAGLRTDKALDALLTLAPRVPEEDLAQLYAYIESSGVFPNTRLASVYFQSYRGYVVSRGESPHHMGGSFPHPVPKCLVTNTPANRILTLDVSQVDLEIESAYNPSFFWYESDYSPDCLYVRFTEDGLQGIATPMTDGEVGTGLIPGELALKLEAYPLKYGRGGSAVPGYSNHQVGGYPSLMRFERFPRCAVCGKGMRFLVSIDSGMTPFGRLGFDGILYGFWCDDCAVSCTYRQSDDFD</sequence>
<name>A0A927GK83_9BACT</name>
<accession>A0A927GK83</accession>
<organism evidence="1 2">
    <name type="scientific">Hymenobacter montanus</name>
    <dbReference type="NCBI Taxonomy" id="2771359"/>
    <lineage>
        <taxon>Bacteria</taxon>
        <taxon>Pseudomonadati</taxon>
        <taxon>Bacteroidota</taxon>
        <taxon>Cytophagia</taxon>
        <taxon>Cytophagales</taxon>
        <taxon>Hymenobacteraceae</taxon>
        <taxon>Hymenobacter</taxon>
    </lineage>
</organism>
<evidence type="ECO:0000313" key="1">
    <source>
        <dbReference type="EMBL" id="MBD2768909.1"/>
    </source>
</evidence>
<evidence type="ECO:0000313" key="2">
    <source>
        <dbReference type="Proteomes" id="UP000612233"/>
    </source>
</evidence>
<dbReference type="AlphaFoldDB" id="A0A927GK83"/>
<protein>
    <recommendedName>
        <fullName evidence="3">DUF1963 domain-containing protein</fullName>
    </recommendedName>
</protein>
<evidence type="ECO:0008006" key="3">
    <source>
        <dbReference type="Google" id="ProtNLM"/>
    </source>
</evidence>
<keyword evidence="2" id="KW-1185">Reference proteome</keyword>
<dbReference type="Proteomes" id="UP000612233">
    <property type="component" value="Unassembled WGS sequence"/>
</dbReference>
<proteinExistence type="predicted"/>
<gene>
    <name evidence="1" type="ORF">IC235_13525</name>
</gene>
<dbReference type="EMBL" id="JACXAD010000014">
    <property type="protein sequence ID" value="MBD2768909.1"/>
    <property type="molecule type" value="Genomic_DNA"/>
</dbReference>
<dbReference type="RefSeq" id="WP_191005716.1">
    <property type="nucleotide sequence ID" value="NZ_JACXAD010000014.1"/>
</dbReference>
<comment type="caution">
    <text evidence="1">The sequence shown here is derived from an EMBL/GenBank/DDBJ whole genome shotgun (WGS) entry which is preliminary data.</text>
</comment>
<reference evidence="1" key="1">
    <citation type="submission" date="2020-09" db="EMBL/GenBank/DDBJ databases">
        <authorList>
            <person name="Kim M.K."/>
        </authorList>
    </citation>
    <scope>NUCLEOTIDE SEQUENCE</scope>
    <source>
        <strain evidence="1">BT664</strain>
    </source>
</reference>